<accession>A0A6M6JEP7</accession>
<dbReference type="EMBL" id="CP053564">
    <property type="protein sequence ID" value="QJY44931.1"/>
    <property type="molecule type" value="Genomic_DNA"/>
</dbReference>
<sequence>MRRRAGELVRLEAEILEAGLALRRDGEDRFHGFRLAKVIAESDGVRTLTAHGTLYKALARLEAAGLLASTWEDPEDAAAEGRPRRRLYQVTGAAERAVATWRAGRGAGAPTPLRPGWDPS</sequence>
<dbReference type="RefSeq" id="WP_172154412.1">
    <property type="nucleotide sequence ID" value="NZ_CP053564.1"/>
</dbReference>
<proteinExistence type="predicted"/>
<dbReference type="InterPro" id="IPR036390">
    <property type="entry name" value="WH_DNA-bd_sf"/>
</dbReference>
<dbReference type="SUPFAM" id="SSF46785">
    <property type="entry name" value="Winged helix' DNA-binding domain"/>
    <property type="match status" value="1"/>
</dbReference>
<evidence type="ECO:0000313" key="2">
    <source>
        <dbReference type="EMBL" id="QJY44931.1"/>
    </source>
</evidence>
<dbReference type="InterPro" id="IPR005149">
    <property type="entry name" value="Tscrpt_reg_PadR_N"/>
</dbReference>
<organism evidence="2 3">
    <name type="scientific">Pseudonocardia broussonetiae</name>
    <dbReference type="NCBI Taxonomy" id="2736640"/>
    <lineage>
        <taxon>Bacteria</taxon>
        <taxon>Bacillati</taxon>
        <taxon>Actinomycetota</taxon>
        <taxon>Actinomycetes</taxon>
        <taxon>Pseudonocardiales</taxon>
        <taxon>Pseudonocardiaceae</taxon>
        <taxon>Pseudonocardia</taxon>
    </lineage>
</organism>
<dbReference type="AlphaFoldDB" id="A0A6M6JEP7"/>
<dbReference type="InterPro" id="IPR036388">
    <property type="entry name" value="WH-like_DNA-bd_sf"/>
</dbReference>
<evidence type="ECO:0000313" key="3">
    <source>
        <dbReference type="Proteomes" id="UP000505377"/>
    </source>
</evidence>
<dbReference type="Gene3D" id="1.10.10.10">
    <property type="entry name" value="Winged helix-like DNA-binding domain superfamily/Winged helix DNA-binding domain"/>
    <property type="match status" value="1"/>
</dbReference>
<evidence type="ECO:0000259" key="1">
    <source>
        <dbReference type="Pfam" id="PF03551"/>
    </source>
</evidence>
<dbReference type="KEGG" id="pbro:HOP40_03020"/>
<reference evidence="2 3" key="1">
    <citation type="submission" date="2020-05" db="EMBL/GenBank/DDBJ databases">
        <authorList>
            <person name="Mo P."/>
        </authorList>
    </citation>
    <scope>NUCLEOTIDE SEQUENCE [LARGE SCALE GENOMIC DNA]</scope>
    <source>
        <strain evidence="2 3">Gen01</strain>
    </source>
</reference>
<feature type="domain" description="Transcription regulator PadR N-terminal" evidence="1">
    <location>
        <begin position="29"/>
        <end position="95"/>
    </location>
</feature>
<gene>
    <name evidence="2" type="ORF">HOP40_03020</name>
</gene>
<name>A0A6M6JEP7_9PSEU</name>
<dbReference type="Proteomes" id="UP000505377">
    <property type="component" value="Chromosome"/>
</dbReference>
<dbReference type="Pfam" id="PF03551">
    <property type="entry name" value="PadR"/>
    <property type="match status" value="1"/>
</dbReference>
<keyword evidence="3" id="KW-1185">Reference proteome</keyword>
<protein>
    <submittedName>
        <fullName evidence="2">PadR family transcriptional regulator</fullName>
    </submittedName>
</protein>